<accession>F4R6Y1</accession>
<keyword evidence="3" id="KW-1185">Reference proteome</keyword>
<dbReference type="InParanoid" id="F4R6Y1"/>
<evidence type="ECO:0000256" key="1">
    <source>
        <dbReference type="SAM" id="MobiDB-lite"/>
    </source>
</evidence>
<reference evidence="3" key="1">
    <citation type="journal article" date="2011" name="Proc. Natl. Acad. Sci. U.S.A.">
        <title>Obligate biotrophy features unraveled by the genomic analysis of rust fungi.</title>
        <authorList>
            <person name="Duplessis S."/>
            <person name="Cuomo C.A."/>
            <person name="Lin Y.-C."/>
            <person name="Aerts A."/>
            <person name="Tisserant E."/>
            <person name="Veneault-Fourrey C."/>
            <person name="Joly D.L."/>
            <person name="Hacquard S."/>
            <person name="Amselem J."/>
            <person name="Cantarel B.L."/>
            <person name="Chiu R."/>
            <person name="Coutinho P.M."/>
            <person name="Feau N."/>
            <person name="Field M."/>
            <person name="Frey P."/>
            <person name="Gelhaye E."/>
            <person name="Goldberg J."/>
            <person name="Grabherr M.G."/>
            <person name="Kodira C.D."/>
            <person name="Kohler A."/>
            <person name="Kuees U."/>
            <person name="Lindquist E.A."/>
            <person name="Lucas S.M."/>
            <person name="Mago R."/>
            <person name="Mauceli E."/>
            <person name="Morin E."/>
            <person name="Murat C."/>
            <person name="Pangilinan J.L."/>
            <person name="Park R."/>
            <person name="Pearson M."/>
            <person name="Quesneville H."/>
            <person name="Rouhier N."/>
            <person name="Sakthikumar S."/>
            <person name="Salamov A.A."/>
            <person name="Schmutz J."/>
            <person name="Selles B."/>
            <person name="Shapiro H."/>
            <person name="Tanguay P."/>
            <person name="Tuskan G.A."/>
            <person name="Henrissat B."/>
            <person name="Van de Peer Y."/>
            <person name="Rouze P."/>
            <person name="Ellis J.G."/>
            <person name="Dodds P.N."/>
            <person name="Schein J.E."/>
            <person name="Zhong S."/>
            <person name="Hamelin R.C."/>
            <person name="Grigoriev I.V."/>
            <person name="Szabo L.J."/>
            <person name="Martin F."/>
        </authorList>
    </citation>
    <scope>NUCLEOTIDE SEQUENCE [LARGE SCALE GENOMIC DNA]</scope>
    <source>
        <strain evidence="3">98AG31 / pathotype 3-4-7</strain>
    </source>
</reference>
<dbReference type="KEGG" id="mlr:MELLADRAFT_59064"/>
<organism evidence="3">
    <name type="scientific">Melampsora larici-populina (strain 98AG31 / pathotype 3-4-7)</name>
    <name type="common">Poplar leaf rust fungus</name>
    <dbReference type="NCBI Taxonomy" id="747676"/>
    <lineage>
        <taxon>Eukaryota</taxon>
        <taxon>Fungi</taxon>
        <taxon>Dikarya</taxon>
        <taxon>Basidiomycota</taxon>
        <taxon>Pucciniomycotina</taxon>
        <taxon>Pucciniomycetes</taxon>
        <taxon>Pucciniales</taxon>
        <taxon>Melampsoraceae</taxon>
        <taxon>Melampsora</taxon>
    </lineage>
</organism>
<gene>
    <name evidence="2" type="ORF">MELLADRAFT_59064</name>
</gene>
<dbReference type="GeneID" id="18929281"/>
<dbReference type="AlphaFoldDB" id="F4R6Y1"/>
<protein>
    <submittedName>
        <fullName evidence="2">Uncharacterized protein</fullName>
    </submittedName>
</protein>
<dbReference type="EMBL" id="GL883091">
    <property type="protein sequence ID" value="EGG12376.1"/>
    <property type="molecule type" value="Genomic_DNA"/>
</dbReference>
<dbReference type="VEuPathDB" id="FungiDB:MELLADRAFT_59064"/>
<name>F4R6Y1_MELLP</name>
<feature type="region of interest" description="Disordered" evidence="1">
    <location>
        <begin position="132"/>
        <end position="164"/>
    </location>
</feature>
<dbReference type="HOGENOM" id="CLU_1299958_0_0_1"/>
<evidence type="ECO:0000313" key="2">
    <source>
        <dbReference type="EMBL" id="EGG12376.1"/>
    </source>
</evidence>
<sequence length="229" mass="26227">MTTYYQPSSNFCINSEDGESITYEERFLVDPSESSDHSSSSFDSSTTKSPIASPINFNVPRTRATSDALEKIMARQTQQLSAVCEEWRLKFSSSPLIPMAPKPRTRATSDALERLLARQSLQMAALGESWRAKFSSSPSKSSEDRFVDVSEDGDDERDHESEMRVSEWLDHLPDSFDEMWLAEEGSEEMSEDEDGFEDGYLETYHELEMRVFKWLENFPDSFDEMSEVI</sequence>
<proteinExistence type="predicted"/>
<evidence type="ECO:0000313" key="3">
    <source>
        <dbReference type="Proteomes" id="UP000001072"/>
    </source>
</evidence>
<dbReference type="RefSeq" id="XP_007404751.1">
    <property type="nucleotide sequence ID" value="XM_007404689.1"/>
</dbReference>
<feature type="compositionally biased region" description="Low complexity" evidence="1">
    <location>
        <begin position="37"/>
        <end position="49"/>
    </location>
</feature>
<dbReference type="Proteomes" id="UP000001072">
    <property type="component" value="Unassembled WGS sequence"/>
</dbReference>
<feature type="region of interest" description="Disordered" evidence="1">
    <location>
        <begin position="27"/>
        <end position="59"/>
    </location>
</feature>